<dbReference type="Pfam" id="PF07396">
    <property type="entry name" value="Porin_O_P"/>
    <property type="match status" value="1"/>
</dbReference>
<proteinExistence type="predicted"/>
<name>A0ABW3SRH3_9BACT</name>
<evidence type="ECO:0000313" key="2">
    <source>
        <dbReference type="Proteomes" id="UP001597094"/>
    </source>
</evidence>
<sequence>MIKSHLNQEEVTKSFVGAALLFLTANFMTTRVSGQAPANTDTTQFATTAATEQRIISRVDTIYLAPAKEAKTPWYKTLSIRGYAQVRYNRLLETNPQLKCDQCDKSLGAGNGFFIRRARIVFSGNVHERLFVYIQPDFASSPGGTALNFVQLRDAYFDLALDAAKEFRIRVGQSKIPFGFENMQSSSNRLALDRSDAINSAFANERDLGLMFYWAPSEIRERFEELTSSGLKGSGDYGVFGIGVFNGQTSNKSDANDQLHTAVRLAYPLKLTNGQFIEPGIQAYTGKYVVTPDQLSSGVSLGTEQQIEEGFTDRRVAASLVIYPQPLGFQAEYNIGEGPEFDPETMSIKVKSLHGGYAQTMYRMKVGDHVLIPFAKVQYYDGGKKHERDATSHKVYETEVGAEWQPFKNFELVADYSIADRTTKTASNLYNRQHGSRLRLQAQFNF</sequence>
<keyword evidence="2" id="KW-1185">Reference proteome</keyword>
<organism evidence="1 2">
    <name type="scientific">Pontibacter rugosus</name>
    <dbReference type="NCBI Taxonomy" id="1745966"/>
    <lineage>
        <taxon>Bacteria</taxon>
        <taxon>Pseudomonadati</taxon>
        <taxon>Bacteroidota</taxon>
        <taxon>Cytophagia</taxon>
        <taxon>Cytophagales</taxon>
        <taxon>Hymenobacteraceae</taxon>
        <taxon>Pontibacter</taxon>
    </lineage>
</organism>
<dbReference type="SUPFAM" id="SSF56935">
    <property type="entry name" value="Porins"/>
    <property type="match status" value="1"/>
</dbReference>
<gene>
    <name evidence="1" type="ORF">ACFQ2O_13335</name>
</gene>
<dbReference type="Gene3D" id="2.40.160.10">
    <property type="entry name" value="Porin"/>
    <property type="match status" value="1"/>
</dbReference>
<comment type="caution">
    <text evidence="1">The sequence shown here is derived from an EMBL/GenBank/DDBJ whole genome shotgun (WGS) entry which is preliminary data.</text>
</comment>
<dbReference type="EMBL" id="JBHTLD010000122">
    <property type="protein sequence ID" value="MFD1187193.1"/>
    <property type="molecule type" value="Genomic_DNA"/>
</dbReference>
<dbReference type="Proteomes" id="UP001597094">
    <property type="component" value="Unassembled WGS sequence"/>
</dbReference>
<dbReference type="InterPro" id="IPR023614">
    <property type="entry name" value="Porin_dom_sf"/>
</dbReference>
<reference evidence="2" key="1">
    <citation type="journal article" date="2019" name="Int. J. Syst. Evol. Microbiol.">
        <title>The Global Catalogue of Microorganisms (GCM) 10K type strain sequencing project: providing services to taxonomists for standard genome sequencing and annotation.</title>
        <authorList>
            <consortium name="The Broad Institute Genomics Platform"/>
            <consortium name="The Broad Institute Genome Sequencing Center for Infectious Disease"/>
            <person name="Wu L."/>
            <person name="Ma J."/>
        </authorList>
    </citation>
    <scope>NUCLEOTIDE SEQUENCE [LARGE SCALE GENOMIC DNA]</scope>
    <source>
        <strain evidence="2">JCM 31319</strain>
    </source>
</reference>
<accession>A0ABW3SRH3</accession>
<dbReference type="InterPro" id="IPR010870">
    <property type="entry name" value="Porin_O/P"/>
</dbReference>
<protein>
    <submittedName>
        <fullName evidence="1">Porin</fullName>
    </submittedName>
</protein>
<evidence type="ECO:0000313" key="1">
    <source>
        <dbReference type="EMBL" id="MFD1187193.1"/>
    </source>
</evidence>